<feature type="transmembrane region" description="Helical" evidence="7">
    <location>
        <begin position="218"/>
        <end position="241"/>
    </location>
</feature>
<name>A0A017RU96_9CLOT</name>
<feature type="transmembrane region" description="Helical" evidence="7">
    <location>
        <begin position="114"/>
        <end position="135"/>
    </location>
</feature>
<evidence type="ECO:0000256" key="3">
    <source>
        <dbReference type="ARBA" id="ARBA00022475"/>
    </source>
</evidence>
<dbReference type="GO" id="GO:0005886">
    <property type="term" value="C:plasma membrane"/>
    <property type="evidence" value="ECO:0007669"/>
    <property type="project" value="UniProtKB-SubCell"/>
</dbReference>
<evidence type="ECO:0000256" key="2">
    <source>
        <dbReference type="ARBA" id="ARBA00006386"/>
    </source>
</evidence>
<keyword evidence="5 7" id="KW-1133">Transmembrane helix</keyword>
<proteinExistence type="inferred from homology"/>
<evidence type="ECO:0000313" key="9">
    <source>
        <dbReference type="Proteomes" id="UP000019681"/>
    </source>
</evidence>
<dbReference type="RefSeq" id="WP_035380196.1">
    <property type="nucleotide sequence ID" value="NZ_AZQP01000027.1"/>
</dbReference>
<evidence type="ECO:0000256" key="6">
    <source>
        <dbReference type="ARBA" id="ARBA00023136"/>
    </source>
</evidence>
<dbReference type="InterPro" id="IPR052923">
    <property type="entry name" value="UPF0718"/>
</dbReference>
<feature type="transmembrane region" description="Helical" evidence="7">
    <location>
        <begin position="20"/>
        <end position="37"/>
    </location>
</feature>
<dbReference type="EMBL" id="AZQP01000027">
    <property type="protein sequence ID" value="EYE88171.1"/>
    <property type="molecule type" value="Genomic_DNA"/>
</dbReference>
<evidence type="ECO:0000256" key="5">
    <source>
        <dbReference type="ARBA" id="ARBA00022989"/>
    </source>
</evidence>
<evidence type="ECO:0000256" key="7">
    <source>
        <dbReference type="SAM" id="Phobius"/>
    </source>
</evidence>
<organism evidence="8 9">
    <name type="scientific">Fervidicella metallireducens AeB</name>
    <dbReference type="NCBI Taxonomy" id="1403537"/>
    <lineage>
        <taxon>Bacteria</taxon>
        <taxon>Bacillati</taxon>
        <taxon>Bacillota</taxon>
        <taxon>Clostridia</taxon>
        <taxon>Eubacteriales</taxon>
        <taxon>Clostridiaceae</taxon>
        <taxon>Fervidicella</taxon>
    </lineage>
</organism>
<keyword evidence="6 7" id="KW-0472">Membrane</keyword>
<evidence type="ECO:0000313" key="8">
    <source>
        <dbReference type="EMBL" id="EYE88171.1"/>
    </source>
</evidence>
<comment type="similarity">
    <text evidence="2">Belongs to the UPF0718 family.</text>
</comment>
<dbReference type="PANTHER" id="PTHR34184">
    <property type="entry name" value="UPF0718 PROTEIN YCGR"/>
    <property type="match status" value="1"/>
</dbReference>
<feature type="transmembrane region" description="Helical" evidence="7">
    <location>
        <begin position="286"/>
        <end position="308"/>
    </location>
</feature>
<keyword evidence="4 7" id="KW-0812">Transmembrane</keyword>
<dbReference type="Pfam" id="PF03773">
    <property type="entry name" value="ArsP_1"/>
    <property type="match status" value="1"/>
</dbReference>
<feature type="transmembrane region" description="Helical" evidence="7">
    <location>
        <begin position="314"/>
        <end position="336"/>
    </location>
</feature>
<sequence length="337" mass="36728">MLTIIIQIIQSIWHYLSSDWYILLIGIILAVGTSVYVDSSKLNNLLTNKTVVSIPGTVAIGALTPLCACGTMAVLLSMFVSAMPWGSIMAFLISSPLTSPSEYMFETAFFGSKFATAVLISSIALGTIAGFLANFMEKKTNFFKDQFRLVSGKSESCCTNNKKVVIKKIDSMKIKRNTVNNKVCCKTQKAVQLNEVFIKKYKIDKLAKEFVNIGVKKILFYFIIFIAIGRMVEIVIPQSWIMALFSADKAYSIPLAATIGLPLYLNDSSAIPLLKSLINSGAGQGVVLAFIITGKATGVPVIAGISTFLKKRAILFYIGTVYIGGIIAGYIFQLIVK</sequence>
<dbReference type="AlphaFoldDB" id="A0A017RU96"/>
<dbReference type="OrthoDB" id="9810876at2"/>
<evidence type="ECO:0008006" key="10">
    <source>
        <dbReference type="Google" id="ProtNLM"/>
    </source>
</evidence>
<evidence type="ECO:0000256" key="1">
    <source>
        <dbReference type="ARBA" id="ARBA00004651"/>
    </source>
</evidence>
<comment type="caution">
    <text evidence="8">The sequence shown here is derived from an EMBL/GenBank/DDBJ whole genome shotgun (WGS) entry which is preliminary data.</text>
</comment>
<protein>
    <recommendedName>
        <fullName evidence="10">Permease</fullName>
    </recommendedName>
</protein>
<dbReference type="Proteomes" id="UP000019681">
    <property type="component" value="Unassembled WGS sequence"/>
</dbReference>
<reference evidence="8 9" key="1">
    <citation type="journal article" date="2014" name="Genome Announc.">
        <title>Draft Genome Sequence of Fervidicella metallireducens Strain AeBT, an Iron-Reducing Thermoanaerobe from the Great Artesian Basin.</title>
        <authorList>
            <person name="Patel B.K."/>
        </authorList>
    </citation>
    <scope>NUCLEOTIDE SEQUENCE [LARGE SCALE GENOMIC DNA]</scope>
    <source>
        <strain evidence="8 9">AeB</strain>
    </source>
</reference>
<dbReference type="PANTHER" id="PTHR34184:SF4">
    <property type="entry name" value="UPF0718 PROTEIN YCGR"/>
    <property type="match status" value="1"/>
</dbReference>
<evidence type="ECO:0000256" key="4">
    <source>
        <dbReference type="ARBA" id="ARBA00022692"/>
    </source>
</evidence>
<gene>
    <name evidence="8" type="ORF">Q428_09440</name>
</gene>
<dbReference type="STRING" id="1403537.Q428_09440"/>
<comment type="subcellular location">
    <subcellularLocation>
        <location evidence="1">Cell membrane</location>
        <topology evidence="1">Multi-pass membrane protein</topology>
    </subcellularLocation>
</comment>
<keyword evidence="3" id="KW-1003">Cell membrane</keyword>
<keyword evidence="9" id="KW-1185">Reference proteome</keyword>
<dbReference type="InterPro" id="IPR005524">
    <property type="entry name" value="DUF318"/>
</dbReference>
<accession>A0A017RU96</accession>